<evidence type="ECO:0000313" key="1">
    <source>
        <dbReference type="EMBL" id="KAF9439548.1"/>
    </source>
</evidence>
<proteinExistence type="predicted"/>
<evidence type="ECO:0000313" key="2">
    <source>
        <dbReference type="Proteomes" id="UP000807342"/>
    </source>
</evidence>
<dbReference type="OrthoDB" id="3052647at2759"/>
<protein>
    <submittedName>
        <fullName evidence="1">Uncharacterized protein</fullName>
    </submittedName>
</protein>
<organism evidence="1 2">
    <name type="scientific">Macrolepiota fuliginosa MF-IS2</name>
    <dbReference type="NCBI Taxonomy" id="1400762"/>
    <lineage>
        <taxon>Eukaryota</taxon>
        <taxon>Fungi</taxon>
        <taxon>Dikarya</taxon>
        <taxon>Basidiomycota</taxon>
        <taxon>Agaricomycotina</taxon>
        <taxon>Agaricomycetes</taxon>
        <taxon>Agaricomycetidae</taxon>
        <taxon>Agaricales</taxon>
        <taxon>Agaricineae</taxon>
        <taxon>Agaricaceae</taxon>
        <taxon>Macrolepiota</taxon>
    </lineage>
</organism>
<accession>A0A9P5WVS3</accession>
<name>A0A9P5WVS3_9AGAR</name>
<dbReference type="Proteomes" id="UP000807342">
    <property type="component" value="Unassembled WGS sequence"/>
</dbReference>
<dbReference type="EMBL" id="MU154000">
    <property type="protein sequence ID" value="KAF9439548.1"/>
    <property type="molecule type" value="Genomic_DNA"/>
</dbReference>
<dbReference type="AlphaFoldDB" id="A0A9P5WVS3"/>
<comment type="caution">
    <text evidence="1">The sequence shown here is derived from an EMBL/GenBank/DDBJ whole genome shotgun (WGS) entry which is preliminary data.</text>
</comment>
<gene>
    <name evidence="1" type="ORF">P691DRAFT_690435</name>
</gene>
<keyword evidence="2" id="KW-1185">Reference proteome</keyword>
<reference evidence="1" key="1">
    <citation type="submission" date="2020-11" db="EMBL/GenBank/DDBJ databases">
        <authorList>
            <consortium name="DOE Joint Genome Institute"/>
            <person name="Ahrendt S."/>
            <person name="Riley R."/>
            <person name="Andreopoulos W."/>
            <person name="Labutti K."/>
            <person name="Pangilinan J."/>
            <person name="Ruiz-Duenas F.J."/>
            <person name="Barrasa J.M."/>
            <person name="Sanchez-Garcia M."/>
            <person name="Camarero S."/>
            <person name="Miyauchi S."/>
            <person name="Serrano A."/>
            <person name="Linde D."/>
            <person name="Babiker R."/>
            <person name="Drula E."/>
            <person name="Ayuso-Fernandez I."/>
            <person name="Pacheco R."/>
            <person name="Padilla G."/>
            <person name="Ferreira P."/>
            <person name="Barriuso J."/>
            <person name="Kellner H."/>
            <person name="Castanera R."/>
            <person name="Alfaro M."/>
            <person name="Ramirez L."/>
            <person name="Pisabarro A.G."/>
            <person name="Kuo A."/>
            <person name="Tritt A."/>
            <person name="Lipzen A."/>
            <person name="He G."/>
            <person name="Yan M."/>
            <person name="Ng V."/>
            <person name="Cullen D."/>
            <person name="Martin F."/>
            <person name="Rosso M.-N."/>
            <person name="Henrissat B."/>
            <person name="Hibbett D."/>
            <person name="Martinez A.T."/>
            <person name="Grigoriev I.V."/>
        </authorList>
    </citation>
    <scope>NUCLEOTIDE SEQUENCE</scope>
    <source>
        <strain evidence="1">MF-IS2</strain>
    </source>
</reference>
<sequence length="62" mass="6828">MAPDRWVVLDDTDIAIKYTGDWFLDTTTSKDTIGNFGLPYLHTLHGTSTNGSISAEFNGTFT</sequence>